<organism evidence="14 15">
    <name type="scientific">Arctia plantaginis</name>
    <name type="common">Wood tiger moth</name>
    <name type="synonym">Phalaena plantaginis</name>
    <dbReference type="NCBI Taxonomy" id="874455"/>
    <lineage>
        <taxon>Eukaryota</taxon>
        <taxon>Metazoa</taxon>
        <taxon>Ecdysozoa</taxon>
        <taxon>Arthropoda</taxon>
        <taxon>Hexapoda</taxon>
        <taxon>Insecta</taxon>
        <taxon>Pterygota</taxon>
        <taxon>Neoptera</taxon>
        <taxon>Endopterygota</taxon>
        <taxon>Lepidoptera</taxon>
        <taxon>Glossata</taxon>
        <taxon>Ditrysia</taxon>
        <taxon>Noctuoidea</taxon>
        <taxon>Erebidae</taxon>
        <taxon>Arctiinae</taxon>
        <taxon>Arctia</taxon>
    </lineage>
</organism>
<keyword evidence="4 12" id="KW-0894">Sodium channel</keyword>
<keyword evidence="3 12" id="KW-0813">Transport</keyword>
<dbReference type="Gene3D" id="2.60.470.10">
    <property type="entry name" value="Acid-sensing ion channels like domains"/>
    <property type="match status" value="1"/>
</dbReference>
<feature type="transmembrane region" description="Helical" evidence="13">
    <location>
        <begin position="65"/>
        <end position="88"/>
    </location>
</feature>
<evidence type="ECO:0000256" key="12">
    <source>
        <dbReference type="RuleBase" id="RU000679"/>
    </source>
</evidence>
<keyword evidence="15" id="KW-1185">Reference proteome</keyword>
<evidence type="ECO:0000256" key="9">
    <source>
        <dbReference type="ARBA" id="ARBA00023136"/>
    </source>
</evidence>
<proteinExistence type="inferred from homology"/>
<dbReference type="EMBL" id="CADEBC010000208">
    <property type="protein sequence ID" value="CAB3225787.1"/>
    <property type="molecule type" value="Genomic_DNA"/>
</dbReference>
<dbReference type="GO" id="GO:0005886">
    <property type="term" value="C:plasma membrane"/>
    <property type="evidence" value="ECO:0007669"/>
    <property type="project" value="TreeGrafter"/>
</dbReference>
<dbReference type="PANTHER" id="PTHR11690">
    <property type="entry name" value="AMILORIDE-SENSITIVE SODIUM CHANNEL-RELATED"/>
    <property type="match status" value="1"/>
</dbReference>
<dbReference type="AlphaFoldDB" id="A0A8S0Z0A2"/>
<evidence type="ECO:0000256" key="10">
    <source>
        <dbReference type="ARBA" id="ARBA00023201"/>
    </source>
</evidence>
<comment type="similarity">
    <text evidence="2 12">Belongs to the amiloride-sensitive sodium channel (TC 1.A.6) family.</text>
</comment>
<keyword evidence="11 12" id="KW-0407">Ion channel</keyword>
<protein>
    <recommendedName>
        <fullName evidence="16">Sodium channel protein Nach</fullName>
    </recommendedName>
</protein>
<comment type="subcellular location">
    <subcellularLocation>
        <location evidence="1">Membrane</location>
        <topology evidence="1">Multi-pass membrane protein</topology>
    </subcellularLocation>
</comment>
<dbReference type="InterPro" id="IPR001873">
    <property type="entry name" value="ENaC"/>
</dbReference>
<evidence type="ECO:0000256" key="11">
    <source>
        <dbReference type="ARBA" id="ARBA00023303"/>
    </source>
</evidence>
<evidence type="ECO:0000256" key="7">
    <source>
        <dbReference type="ARBA" id="ARBA00023053"/>
    </source>
</evidence>
<keyword evidence="9 13" id="KW-0472">Membrane</keyword>
<evidence type="ECO:0000256" key="4">
    <source>
        <dbReference type="ARBA" id="ARBA00022461"/>
    </source>
</evidence>
<evidence type="ECO:0000313" key="15">
    <source>
        <dbReference type="Proteomes" id="UP000494106"/>
    </source>
</evidence>
<keyword evidence="7" id="KW-0915">Sodium</keyword>
<dbReference type="OrthoDB" id="6502088at2759"/>
<keyword evidence="8 12" id="KW-0406">Ion transport</keyword>
<gene>
    <name evidence="14" type="ORF">APLA_LOCUS2588</name>
</gene>
<name>A0A8S0Z0A2_ARCPL</name>
<evidence type="ECO:0000313" key="14">
    <source>
        <dbReference type="EMBL" id="CAB3225787.1"/>
    </source>
</evidence>
<sequence>MIHFRSEKKSNMTLVKGPVGDTSWRKASSKKRFWLNKFVEFCKRTDLHGFKYIVMEDFNNVERSCWALAVLVSIALATYFVVTAYKWYARNPIVTVIESTQGAIWDVPFPAVTICDLNVVSKKAARELSNNLTLPGNVTADFVFKTFRLIPMLHTTYKPDNEEKDQLLQLQDILDSNNISIKSLFTRLSPASSCSQLIERCMWKNTIYRCDDLFRQIFTVLNVCCTFNYFAIDGNKQIDLTSQFRTPRRVASCGYQTALTVLLYTNPDDYYSSNVASQGVLVIVDNAYNFPDLDSPVRMVNPSTEVLIALSPERTYATSGVKAFTPEERQCYYSNEVRIGNFRRYSFHNCMAHQKVKILEQVCGCVPLFFPSEGDFRTCNFKDIDCIQKAVKKHEFISRNWNDSKLNLFKCLPECEHYDYPLEVALGKLADSVFVNGLPFL</sequence>
<keyword evidence="6 13" id="KW-1133">Transmembrane helix</keyword>
<keyword evidence="5 12" id="KW-0812">Transmembrane</keyword>
<dbReference type="Pfam" id="PF00858">
    <property type="entry name" value="ASC"/>
    <property type="match status" value="1"/>
</dbReference>
<evidence type="ECO:0000256" key="6">
    <source>
        <dbReference type="ARBA" id="ARBA00022989"/>
    </source>
</evidence>
<dbReference type="PANTHER" id="PTHR11690:SF237">
    <property type="entry name" value="PICKPOCKET 16-RELATED"/>
    <property type="match status" value="1"/>
</dbReference>
<keyword evidence="10 12" id="KW-0739">Sodium transport</keyword>
<dbReference type="GO" id="GO:0015280">
    <property type="term" value="F:ligand-gated sodium channel activity"/>
    <property type="evidence" value="ECO:0007669"/>
    <property type="project" value="TreeGrafter"/>
</dbReference>
<evidence type="ECO:0000256" key="5">
    <source>
        <dbReference type="ARBA" id="ARBA00022692"/>
    </source>
</evidence>
<evidence type="ECO:0000256" key="1">
    <source>
        <dbReference type="ARBA" id="ARBA00004141"/>
    </source>
</evidence>
<accession>A0A8S0Z0A2</accession>
<evidence type="ECO:0008006" key="16">
    <source>
        <dbReference type="Google" id="ProtNLM"/>
    </source>
</evidence>
<reference evidence="14 15" key="1">
    <citation type="submission" date="2020-04" db="EMBL/GenBank/DDBJ databases">
        <authorList>
            <person name="Wallbank WR R."/>
            <person name="Pardo Diaz C."/>
            <person name="Kozak K."/>
            <person name="Martin S."/>
            <person name="Jiggins C."/>
            <person name="Moest M."/>
            <person name="Warren A I."/>
            <person name="Byers J.R.P. K."/>
            <person name="Montejo-Kovacevich G."/>
            <person name="Yen C E."/>
        </authorList>
    </citation>
    <scope>NUCLEOTIDE SEQUENCE [LARGE SCALE GENOMIC DNA]</scope>
</reference>
<evidence type="ECO:0000256" key="8">
    <source>
        <dbReference type="ARBA" id="ARBA00023065"/>
    </source>
</evidence>
<evidence type="ECO:0000256" key="3">
    <source>
        <dbReference type="ARBA" id="ARBA00022448"/>
    </source>
</evidence>
<dbReference type="Proteomes" id="UP000494106">
    <property type="component" value="Unassembled WGS sequence"/>
</dbReference>
<evidence type="ECO:0000256" key="2">
    <source>
        <dbReference type="ARBA" id="ARBA00007193"/>
    </source>
</evidence>
<evidence type="ECO:0000256" key="13">
    <source>
        <dbReference type="SAM" id="Phobius"/>
    </source>
</evidence>
<comment type="caution">
    <text evidence="14">The sequence shown here is derived from an EMBL/GenBank/DDBJ whole genome shotgun (WGS) entry which is preliminary data.</text>
</comment>